<evidence type="ECO:0000256" key="4">
    <source>
        <dbReference type="ARBA" id="ARBA00023002"/>
    </source>
</evidence>
<keyword evidence="7" id="KW-1185">Reference proteome</keyword>
<dbReference type="GO" id="GO:0050660">
    <property type="term" value="F:flavin adenine dinucleotide binding"/>
    <property type="evidence" value="ECO:0007669"/>
    <property type="project" value="InterPro"/>
</dbReference>
<feature type="non-terminal residue" evidence="6">
    <location>
        <position position="1"/>
    </location>
</feature>
<keyword evidence="4" id="KW-0560">Oxidoreductase</keyword>
<accession>N1V675</accession>
<dbReference type="InterPro" id="IPR036188">
    <property type="entry name" value="FAD/NAD-bd_sf"/>
</dbReference>
<evidence type="ECO:0000256" key="2">
    <source>
        <dbReference type="ARBA" id="ARBA00022630"/>
    </source>
</evidence>
<dbReference type="InterPro" id="IPR045170">
    <property type="entry name" value="MTOX"/>
</dbReference>
<dbReference type="Gene3D" id="3.30.9.10">
    <property type="entry name" value="D-Amino Acid Oxidase, subunit A, domain 2"/>
    <property type="match status" value="1"/>
</dbReference>
<feature type="domain" description="FAD dependent oxidoreductase" evidence="5">
    <location>
        <begin position="17"/>
        <end position="98"/>
    </location>
</feature>
<keyword evidence="2" id="KW-0285">Flavoprotein</keyword>
<dbReference type="PANTHER" id="PTHR10961:SF46">
    <property type="entry name" value="PEROXISOMAL SARCOSINE OXIDASE"/>
    <property type="match status" value="1"/>
</dbReference>
<evidence type="ECO:0000256" key="3">
    <source>
        <dbReference type="ARBA" id="ARBA00022827"/>
    </source>
</evidence>
<dbReference type="SUPFAM" id="SSF51905">
    <property type="entry name" value="FAD/NAD(P)-binding domain"/>
    <property type="match status" value="1"/>
</dbReference>
<evidence type="ECO:0000259" key="5">
    <source>
        <dbReference type="Pfam" id="PF01266"/>
    </source>
</evidence>
<proteinExistence type="predicted"/>
<comment type="cofactor">
    <cofactor evidence="1">
        <name>FAD</name>
        <dbReference type="ChEBI" id="CHEBI:57692"/>
    </cofactor>
</comment>
<dbReference type="Proteomes" id="UP000010729">
    <property type="component" value="Unassembled WGS sequence"/>
</dbReference>
<organism evidence="6 7">
    <name type="scientific">Arthrobacter crystallopoietes BAB-32</name>
    <dbReference type="NCBI Taxonomy" id="1246476"/>
    <lineage>
        <taxon>Bacteria</taxon>
        <taxon>Bacillati</taxon>
        <taxon>Actinomycetota</taxon>
        <taxon>Actinomycetes</taxon>
        <taxon>Micrococcales</taxon>
        <taxon>Micrococcaceae</taxon>
        <taxon>Crystallibacter</taxon>
    </lineage>
</organism>
<evidence type="ECO:0000256" key="1">
    <source>
        <dbReference type="ARBA" id="ARBA00001974"/>
    </source>
</evidence>
<evidence type="ECO:0000313" key="7">
    <source>
        <dbReference type="Proteomes" id="UP000010729"/>
    </source>
</evidence>
<dbReference type="RefSeq" id="WP_005267384.1">
    <property type="nucleotide sequence ID" value="NZ_ANPE02000070.1"/>
</dbReference>
<protein>
    <submittedName>
        <fullName evidence="6">N-methyltryptophan oxidase</fullName>
    </submittedName>
</protein>
<reference evidence="6 7" key="1">
    <citation type="journal article" date="2013" name="Genome Announc.">
        <title>Draft Genome Sequence of Arthrobacter crystallopoietes Strain BAB-32, Revealing Genes for Bioremediation.</title>
        <authorList>
            <person name="Joshi M.N."/>
            <person name="Pandit A.S."/>
            <person name="Sharma A."/>
            <person name="Pandya R.V."/>
            <person name="Desai S.M."/>
            <person name="Saxena A.K."/>
            <person name="Bagatharia S.B."/>
        </authorList>
    </citation>
    <scope>NUCLEOTIDE SEQUENCE [LARGE SCALE GENOMIC DNA]</scope>
    <source>
        <strain evidence="6 7">BAB-32</strain>
    </source>
</reference>
<dbReference type="InterPro" id="IPR006076">
    <property type="entry name" value="FAD-dep_OxRdtase"/>
</dbReference>
<gene>
    <name evidence="6" type="primary">solA</name>
    <name evidence="6" type="ORF">D477_003738</name>
</gene>
<keyword evidence="3" id="KW-0274">FAD</keyword>
<dbReference type="OrthoDB" id="9805852at2"/>
<evidence type="ECO:0000313" key="6">
    <source>
        <dbReference type="EMBL" id="EMY35524.1"/>
    </source>
</evidence>
<dbReference type="GO" id="GO:0008115">
    <property type="term" value="F:sarcosine oxidase activity"/>
    <property type="evidence" value="ECO:0007669"/>
    <property type="project" value="TreeGrafter"/>
</dbReference>
<dbReference type="Gene3D" id="3.50.50.60">
    <property type="entry name" value="FAD/NAD(P)-binding domain"/>
    <property type="match status" value="1"/>
</dbReference>
<dbReference type="PANTHER" id="PTHR10961">
    <property type="entry name" value="PEROXISOMAL SARCOSINE OXIDASE"/>
    <property type="match status" value="1"/>
</dbReference>
<name>N1V675_9MICC</name>
<sequence>VKIGMEDLGYNFSDADADDVDRYIHPVADYGELSELVSKAFPGLESTPAKAIPCMVTNSPDRQFLVGRLTEQPRLIIGAGDSGHGFKHAPAIGELLAQIAIDEEPFTDISFMDPNRELDTANSWHPKDRVNALA</sequence>
<dbReference type="AlphaFoldDB" id="N1V675"/>
<dbReference type="EMBL" id="ANPE02000070">
    <property type="protein sequence ID" value="EMY35524.1"/>
    <property type="molecule type" value="Genomic_DNA"/>
</dbReference>
<dbReference type="Pfam" id="PF01266">
    <property type="entry name" value="DAO"/>
    <property type="match status" value="1"/>
</dbReference>
<comment type="caution">
    <text evidence="6">The sequence shown here is derived from an EMBL/GenBank/DDBJ whole genome shotgun (WGS) entry which is preliminary data.</text>
</comment>